<dbReference type="PANTHER" id="PTHR16140">
    <property type="entry name" value="NON-STRUCTURAL MAINTENANCE OF CHROMOSOMES ELEMENT 4"/>
    <property type="match status" value="1"/>
</dbReference>
<name>A0A9W9HHK3_9EURO</name>
<reference evidence="11" key="2">
    <citation type="journal article" date="2023" name="IMA Fungus">
        <title>Comparative genomic study of the Penicillium genus elucidates a diverse pangenome and 15 lateral gene transfer events.</title>
        <authorList>
            <person name="Petersen C."/>
            <person name="Sorensen T."/>
            <person name="Nielsen M.R."/>
            <person name="Sondergaard T.E."/>
            <person name="Sorensen J.L."/>
            <person name="Fitzpatrick D.A."/>
            <person name="Frisvad J.C."/>
            <person name="Nielsen K.L."/>
        </authorList>
    </citation>
    <scope>NUCLEOTIDE SEQUENCE</scope>
    <source>
        <strain evidence="11">IBT 21472</strain>
    </source>
</reference>
<dbReference type="Pfam" id="PF15412">
    <property type="entry name" value="Nse4-Nse3_bdg"/>
    <property type="match status" value="1"/>
</dbReference>
<evidence type="ECO:0000259" key="10">
    <source>
        <dbReference type="Pfam" id="PF15412"/>
    </source>
</evidence>
<proteinExistence type="inferred from homology"/>
<evidence type="ECO:0000256" key="4">
    <source>
        <dbReference type="ARBA" id="ARBA00023172"/>
    </source>
</evidence>
<evidence type="ECO:0000256" key="2">
    <source>
        <dbReference type="ARBA" id="ARBA00008997"/>
    </source>
</evidence>
<reference evidence="11" key="1">
    <citation type="submission" date="2022-12" db="EMBL/GenBank/DDBJ databases">
        <authorList>
            <person name="Petersen C."/>
        </authorList>
    </citation>
    <scope>NUCLEOTIDE SEQUENCE</scope>
    <source>
        <strain evidence="11">IBT 21472</strain>
    </source>
</reference>
<comment type="caution">
    <text evidence="11">The sequence shown here is derived from an EMBL/GenBank/DDBJ whole genome shotgun (WGS) entry which is preliminary data.</text>
</comment>
<evidence type="ECO:0000256" key="3">
    <source>
        <dbReference type="ARBA" id="ARBA00022763"/>
    </source>
</evidence>
<evidence type="ECO:0000256" key="6">
    <source>
        <dbReference type="ARBA" id="ARBA00023242"/>
    </source>
</evidence>
<organism evidence="11 12">
    <name type="scientific">Penicillium atrosanguineum</name>
    <dbReference type="NCBI Taxonomy" id="1132637"/>
    <lineage>
        <taxon>Eukaryota</taxon>
        <taxon>Fungi</taxon>
        <taxon>Dikarya</taxon>
        <taxon>Ascomycota</taxon>
        <taxon>Pezizomycotina</taxon>
        <taxon>Eurotiomycetes</taxon>
        <taxon>Eurotiomycetidae</taxon>
        <taxon>Eurotiales</taxon>
        <taxon>Aspergillaceae</taxon>
        <taxon>Penicillium</taxon>
    </lineage>
</organism>
<dbReference type="GO" id="GO:0005634">
    <property type="term" value="C:nucleus"/>
    <property type="evidence" value="ECO:0007669"/>
    <property type="project" value="UniProtKB-SubCell"/>
</dbReference>
<dbReference type="Proteomes" id="UP001147746">
    <property type="component" value="Unassembled WGS sequence"/>
</dbReference>
<dbReference type="GO" id="GO:0006281">
    <property type="term" value="P:DNA repair"/>
    <property type="evidence" value="ECO:0007669"/>
    <property type="project" value="UniProtKB-UniRule"/>
</dbReference>
<evidence type="ECO:0000313" key="11">
    <source>
        <dbReference type="EMBL" id="KAJ5323992.1"/>
    </source>
</evidence>
<keyword evidence="3 7" id="KW-0227">DNA damage</keyword>
<dbReference type="InterPro" id="IPR029225">
    <property type="entry name" value="Nse4_Nse3-bd"/>
</dbReference>
<feature type="compositionally biased region" description="Polar residues" evidence="8">
    <location>
        <begin position="182"/>
        <end position="192"/>
    </location>
</feature>
<keyword evidence="6 7" id="KW-0539">Nucleus</keyword>
<comment type="subunit">
    <text evidence="7">Component of the SMC5-SMC6 complex.</text>
</comment>
<dbReference type="GO" id="GO:0030915">
    <property type="term" value="C:Smc5-Smc6 complex"/>
    <property type="evidence" value="ECO:0007669"/>
    <property type="project" value="UniProtKB-UniRule"/>
</dbReference>
<comment type="subcellular location">
    <subcellularLocation>
        <location evidence="1 7">Nucleus</location>
    </subcellularLocation>
</comment>
<feature type="domain" description="Non-structural maintenance of chromosome element 4 C-terminal" evidence="9">
    <location>
        <begin position="337"/>
        <end position="424"/>
    </location>
</feature>
<evidence type="ECO:0000256" key="5">
    <source>
        <dbReference type="ARBA" id="ARBA00023204"/>
    </source>
</evidence>
<feature type="domain" description="Nse4/EID protein Nse3/MAGE-binding" evidence="10">
    <location>
        <begin position="138"/>
        <end position="179"/>
    </location>
</feature>
<dbReference type="Pfam" id="PF08743">
    <property type="entry name" value="Nse4_C"/>
    <property type="match status" value="1"/>
</dbReference>
<sequence length="440" mass="49900">MERVSLSQLTEATALSSSPPAASDSDKENPRSANKRHNARMASSNQPAKRRRLTDRTSNMQSQAPPSTQRNDSKRWYDPDQNEEERRQTRKKYRDLTGDFNDSRAEFLQAGNNGIYETVEKANLLYQNVKQTADATLDSRLLVNAADLTNKKVSQTGDSSAGIDVDEFITRCCNFMRAGPDSSETIPSNTQNQRRHHRSQREADSDDEDGTAGDAFNWDWLGRAACLPHNARPSVSGWLLGPLSVQKRTRQMTQRARVERFDATQAVRPQELEQEDLGEQENANLTETCQKVNKLLYESSEAATQKVNEELTAVEEPSEEMIQKVMDEHGISESAGMNLFRFCIDPHSFGQSIENLFYVSFLVRDGTVAVQMDSRGIPYLIPSTPYAPSEAQKRKIQKHQAVFSLDFDIWRELIDVFEIKDPIIPHREEQEEETGRGWHG</sequence>
<evidence type="ECO:0000259" key="9">
    <source>
        <dbReference type="Pfam" id="PF08743"/>
    </source>
</evidence>
<keyword evidence="5 7" id="KW-0234">DNA repair</keyword>
<feature type="compositionally biased region" description="Polar residues" evidence="8">
    <location>
        <begin position="56"/>
        <end position="70"/>
    </location>
</feature>
<feature type="compositionally biased region" description="Polar residues" evidence="8">
    <location>
        <begin position="1"/>
        <end position="15"/>
    </location>
</feature>
<dbReference type="InterPro" id="IPR014854">
    <property type="entry name" value="Nse4_C"/>
</dbReference>
<dbReference type="EMBL" id="JAPZBO010000002">
    <property type="protein sequence ID" value="KAJ5323992.1"/>
    <property type="molecule type" value="Genomic_DNA"/>
</dbReference>
<accession>A0A9W9HHK3</accession>
<keyword evidence="4 7" id="KW-0233">DNA recombination</keyword>
<comment type="function">
    <text evidence="7">Component of the SMC5-SMC6 complex, that promotes sister chromatid alignment after DNA damage and facilitates double-stranded DNA breaks (DSBs) repair via homologous recombination between sister chromatids.</text>
</comment>
<evidence type="ECO:0000256" key="8">
    <source>
        <dbReference type="SAM" id="MobiDB-lite"/>
    </source>
</evidence>
<keyword evidence="12" id="KW-1185">Reference proteome</keyword>
<dbReference type="PANTHER" id="PTHR16140:SF0">
    <property type="entry name" value="NON-STRUCTURAL MAINTENANCE OF CHROMOSOMES ELEMENT 4"/>
    <property type="match status" value="1"/>
</dbReference>
<evidence type="ECO:0000256" key="7">
    <source>
        <dbReference type="RuleBase" id="RU365071"/>
    </source>
</evidence>
<evidence type="ECO:0000313" key="12">
    <source>
        <dbReference type="Proteomes" id="UP001147746"/>
    </source>
</evidence>
<dbReference type="OrthoDB" id="361242at2759"/>
<feature type="region of interest" description="Disordered" evidence="8">
    <location>
        <begin position="1"/>
        <end position="90"/>
    </location>
</feature>
<dbReference type="InterPro" id="IPR027786">
    <property type="entry name" value="Nse4/EID"/>
</dbReference>
<dbReference type="GO" id="GO:0006310">
    <property type="term" value="P:DNA recombination"/>
    <property type="evidence" value="ECO:0007669"/>
    <property type="project" value="UniProtKB-UniRule"/>
</dbReference>
<feature type="region of interest" description="Disordered" evidence="8">
    <location>
        <begin position="179"/>
        <end position="211"/>
    </location>
</feature>
<gene>
    <name evidence="11" type="ORF">N7476_002592</name>
</gene>
<protein>
    <recommendedName>
        <fullName evidence="7">Non-structural maintenance of chromosomes element 4</fullName>
    </recommendedName>
</protein>
<dbReference type="AlphaFoldDB" id="A0A9W9HHK3"/>
<evidence type="ECO:0000256" key="1">
    <source>
        <dbReference type="ARBA" id="ARBA00004123"/>
    </source>
</evidence>
<comment type="similarity">
    <text evidence="2 7">Belongs to the NSE4 family.</text>
</comment>